<dbReference type="STRING" id="50340.PF66_03469"/>
<evidence type="ECO:0008006" key="3">
    <source>
        <dbReference type="Google" id="ProtNLM"/>
    </source>
</evidence>
<dbReference type="AlphaFoldDB" id="A0A0M9GFN9"/>
<evidence type="ECO:0000313" key="1">
    <source>
        <dbReference type="EMBL" id="KPA90007.1"/>
    </source>
</evidence>
<proteinExistence type="predicted"/>
<keyword evidence="2" id="KW-1185">Reference proteome</keyword>
<dbReference type="EMBL" id="JSYZ01000012">
    <property type="protein sequence ID" value="KPA90007.1"/>
    <property type="molecule type" value="Genomic_DNA"/>
</dbReference>
<sequence length="152" mass="16190">MLPLRSPLFVALAVGLLTTGVLRLQAAPADSEPINMAVVQLAPQQQNGVEYLSGGIGEDELKALAQTRGYTLHIVSSSGPQDKYLADVNISINKAGGESVLSLIQVGPLVYVKLPVGHYQVVASHDGHQSRQDVVIDGKGPQTLNVHWKDAY</sequence>
<dbReference type="PATRIC" id="fig|50340.43.peg.768"/>
<dbReference type="OrthoDB" id="8926484at2"/>
<dbReference type="RefSeq" id="WP_054063348.1">
    <property type="nucleotide sequence ID" value="NZ_JSYZ01000012.1"/>
</dbReference>
<comment type="caution">
    <text evidence="1">The sequence shown here is derived from an EMBL/GenBank/DDBJ whole genome shotgun (WGS) entry which is preliminary data.</text>
</comment>
<organism evidence="1 2">
    <name type="scientific">Pseudomonas asplenii</name>
    <dbReference type="NCBI Taxonomy" id="53407"/>
    <lineage>
        <taxon>Bacteria</taxon>
        <taxon>Pseudomonadati</taxon>
        <taxon>Pseudomonadota</taxon>
        <taxon>Gammaproteobacteria</taxon>
        <taxon>Pseudomonadales</taxon>
        <taxon>Pseudomonadaceae</taxon>
        <taxon>Pseudomonas</taxon>
    </lineage>
</organism>
<name>A0A0M9GFN9_9PSED</name>
<evidence type="ECO:0000313" key="2">
    <source>
        <dbReference type="Proteomes" id="UP000037931"/>
    </source>
</evidence>
<reference evidence="1 2" key="1">
    <citation type="journal article" date="2015" name="PLoS ONE">
        <title>Rice-Infecting Pseudomonas Genomes Are Highly Accessorized and Harbor Multiple Putative Virulence Mechanisms to Cause Sheath Brown Rot.</title>
        <authorList>
            <person name="Quibod I.L."/>
            <person name="Grande G."/>
            <person name="Oreiro E.G."/>
            <person name="Borja F.N."/>
            <person name="Dossa G.S."/>
            <person name="Mauleon R."/>
            <person name="Cruz C.V."/>
            <person name="Oliva R."/>
        </authorList>
    </citation>
    <scope>NUCLEOTIDE SEQUENCE [LARGE SCALE GENOMIC DNA]</scope>
    <source>
        <strain evidence="1 2">IRRI 6609</strain>
    </source>
</reference>
<protein>
    <recommendedName>
        <fullName evidence="3">Carboxypeptidase regulatory-like domain-containing protein</fullName>
    </recommendedName>
</protein>
<accession>A0A0M9GFN9</accession>
<gene>
    <name evidence="1" type="ORF">PF66_03469</name>
</gene>
<dbReference type="Proteomes" id="UP000037931">
    <property type="component" value="Unassembled WGS sequence"/>
</dbReference>